<proteinExistence type="predicted"/>
<feature type="compositionally biased region" description="Polar residues" evidence="1">
    <location>
        <begin position="18"/>
        <end position="43"/>
    </location>
</feature>
<feature type="region of interest" description="Disordered" evidence="1">
    <location>
        <begin position="18"/>
        <end position="49"/>
    </location>
</feature>
<organism evidence="2 3">
    <name type="scientific">Rotaria sordida</name>
    <dbReference type="NCBI Taxonomy" id="392033"/>
    <lineage>
        <taxon>Eukaryota</taxon>
        <taxon>Metazoa</taxon>
        <taxon>Spiralia</taxon>
        <taxon>Gnathifera</taxon>
        <taxon>Rotifera</taxon>
        <taxon>Eurotatoria</taxon>
        <taxon>Bdelloidea</taxon>
        <taxon>Philodinida</taxon>
        <taxon>Philodinidae</taxon>
        <taxon>Rotaria</taxon>
    </lineage>
</organism>
<dbReference type="Proteomes" id="UP000663889">
    <property type="component" value="Unassembled WGS sequence"/>
</dbReference>
<accession>A0A815Z6J4</accession>
<sequence length="49" mass="5334">MFSLQEDEIIEIANSSKENVVPQAESSSLKNDLKSKTLSSLPSGTVPKR</sequence>
<evidence type="ECO:0000313" key="2">
    <source>
        <dbReference type="EMBL" id="CAF1580838.1"/>
    </source>
</evidence>
<evidence type="ECO:0000256" key="1">
    <source>
        <dbReference type="SAM" id="MobiDB-lite"/>
    </source>
</evidence>
<reference evidence="2" key="1">
    <citation type="submission" date="2021-02" db="EMBL/GenBank/DDBJ databases">
        <authorList>
            <person name="Nowell W R."/>
        </authorList>
    </citation>
    <scope>NUCLEOTIDE SEQUENCE</scope>
</reference>
<comment type="caution">
    <text evidence="2">The sequence shown here is derived from an EMBL/GenBank/DDBJ whole genome shotgun (WGS) entry which is preliminary data.</text>
</comment>
<dbReference type="EMBL" id="CAJNOU010018695">
    <property type="protein sequence ID" value="CAF1580838.1"/>
    <property type="molecule type" value="Genomic_DNA"/>
</dbReference>
<name>A0A815Z6J4_9BILA</name>
<gene>
    <name evidence="2" type="ORF">SEV965_LOCUS39878</name>
</gene>
<dbReference type="AlphaFoldDB" id="A0A815Z6J4"/>
<feature type="non-terminal residue" evidence="2">
    <location>
        <position position="49"/>
    </location>
</feature>
<protein>
    <submittedName>
        <fullName evidence="2">Uncharacterized protein</fullName>
    </submittedName>
</protein>
<evidence type="ECO:0000313" key="3">
    <source>
        <dbReference type="Proteomes" id="UP000663889"/>
    </source>
</evidence>